<evidence type="ECO:0000256" key="2">
    <source>
        <dbReference type="ARBA" id="ARBA00022603"/>
    </source>
</evidence>
<dbReference type="Proteomes" id="UP000192391">
    <property type="component" value="Chromosome"/>
</dbReference>
<dbReference type="GO" id="GO:0008168">
    <property type="term" value="F:methyltransferase activity"/>
    <property type="evidence" value="ECO:0007669"/>
    <property type="project" value="UniProtKB-KW"/>
</dbReference>
<dbReference type="GO" id="GO:0015948">
    <property type="term" value="P:methanogenesis"/>
    <property type="evidence" value="ECO:0007669"/>
    <property type="project" value="InterPro"/>
</dbReference>
<comment type="similarity">
    <text evidence="1">Belongs to the trimethylamine methyltransferase family.</text>
</comment>
<evidence type="ECO:0000313" key="5">
    <source>
        <dbReference type="Proteomes" id="UP000192391"/>
    </source>
</evidence>
<dbReference type="InterPro" id="IPR038601">
    <property type="entry name" value="MttB-like_sf"/>
</dbReference>
<accession>A0AAC9W2H3</accession>
<sequence>MKNYEKYISKSAIEKIHEKSLYILENIGVQVEHDKACALLKQHGAQVEGHLVRLSAEMVDAALALAKPTFDLYSSTLDKPLTVGGGSSLVGPASSNIYINDDGYIRKMDDHDVIRQFKLSDTSPVTDFNSINFTVDHTHMSDDQLKYGNMVTALKYSHKPACTARPNMFNVPEEQIYSEYKRGIDLFKAFEGIEGNEKIVHVGLMNTLTPLALHGGQIDMAYAICEAGQAIWLAPCGMPLMTAPASIAGMMAMTNAEVLMGYVLCKLINPDCAFIYGNTSGSTDMRAVQLTIGTPETALVCYVTAGLADYYHLPFRTGGGLSDAKDCDIQAGMESMMMIEASVDCGADFIHHGCGTIGAFNVISFEKFLMDEEAYTMARRMQHGVNCEDKLFLMKDIEKTGPRGTFLSGRTPKTYRQEFFMSKYMNKEDPNQWQNAGSKSVRSVLKEAVEARIAAYTAPDISGDRLKIIEAYLPDSYKESI</sequence>
<dbReference type="AlphaFoldDB" id="A0AAC9W2H3"/>
<evidence type="ECO:0008006" key="6">
    <source>
        <dbReference type="Google" id="ProtNLM"/>
    </source>
</evidence>
<keyword evidence="3" id="KW-0808">Transferase</keyword>
<gene>
    <name evidence="4" type="ORF">B2M23_05535</name>
</gene>
<protein>
    <recommendedName>
        <fullName evidence="6">Trimethylamine---corrinoid protein Co-methyltransferase</fullName>
    </recommendedName>
</protein>
<keyword evidence="2" id="KW-0489">Methyltransferase</keyword>
<proteinExistence type="inferred from homology"/>
<dbReference type="Pfam" id="PF06253">
    <property type="entry name" value="MTTB"/>
    <property type="match status" value="1"/>
</dbReference>
<dbReference type="EMBL" id="CP019962">
    <property type="protein sequence ID" value="ARD65037.1"/>
    <property type="molecule type" value="Genomic_DNA"/>
</dbReference>
<name>A0AAC9W2H3_EUBLI</name>
<reference evidence="5" key="1">
    <citation type="journal article" date="2017" name="Sci. Rep.">
        <title>Determination of the Genome and Primary Transcriptome of Syngas Fermenting Eubacterium limosum ATCC 8486.</title>
        <authorList>
            <person name="Song Y."/>
            <person name="Shin J."/>
            <person name="Jeong Y."/>
            <person name="Jin S."/>
            <person name="Lee J.K."/>
            <person name="Kim D.R."/>
            <person name="Kim S.C."/>
            <person name="Cho S."/>
            <person name="Cho B.K."/>
        </authorList>
    </citation>
    <scope>NUCLEOTIDE SEQUENCE [LARGE SCALE GENOMIC DNA]</scope>
    <source>
        <strain evidence="5">ATCC 8486</strain>
    </source>
</reference>
<evidence type="ECO:0000313" key="4">
    <source>
        <dbReference type="EMBL" id="ARD65037.1"/>
    </source>
</evidence>
<dbReference type="InterPro" id="IPR010426">
    <property type="entry name" value="MTTB_MeTrfase"/>
</dbReference>
<dbReference type="KEGG" id="elim:B2M23_05535"/>
<organism evidence="4 5">
    <name type="scientific">Eubacterium limosum</name>
    <dbReference type="NCBI Taxonomy" id="1736"/>
    <lineage>
        <taxon>Bacteria</taxon>
        <taxon>Bacillati</taxon>
        <taxon>Bacillota</taxon>
        <taxon>Clostridia</taxon>
        <taxon>Eubacteriales</taxon>
        <taxon>Eubacteriaceae</taxon>
        <taxon>Eubacterium</taxon>
    </lineage>
</organism>
<evidence type="ECO:0000256" key="1">
    <source>
        <dbReference type="ARBA" id="ARBA00007137"/>
    </source>
</evidence>
<dbReference type="Gene3D" id="3.20.20.480">
    <property type="entry name" value="Trimethylamine methyltransferase-like"/>
    <property type="match status" value="1"/>
</dbReference>
<evidence type="ECO:0000256" key="3">
    <source>
        <dbReference type="ARBA" id="ARBA00022679"/>
    </source>
</evidence>
<dbReference type="GO" id="GO:0032259">
    <property type="term" value="P:methylation"/>
    <property type="evidence" value="ECO:0007669"/>
    <property type="project" value="UniProtKB-KW"/>
</dbReference>
<dbReference type="RefSeq" id="WP_038352057.1">
    <property type="nucleotide sequence ID" value="NZ_CP019962.1"/>
</dbReference>